<keyword evidence="3" id="KW-1185">Reference proteome</keyword>
<feature type="region of interest" description="Disordered" evidence="1">
    <location>
        <begin position="42"/>
        <end position="82"/>
    </location>
</feature>
<dbReference type="EMBL" id="BGZK01000276">
    <property type="protein sequence ID" value="GBP33629.1"/>
    <property type="molecule type" value="Genomic_DNA"/>
</dbReference>
<name>A0A4C1V4W5_EUMVA</name>
<proteinExistence type="predicted"/>
<protein>
    <submittedName>
        <fullName evidence="2">Uncharacterized protein</fullName>
    </submittedName>
</protein>
<accession>A0A4C1V4W5</accession>
<dbReference type="Proteomes" id="UP000299102">
    <property type="component" value="Unassembled WGS sequence"/>
</dbReference>
<dbReference type="OrthoDB" id="6770266at2759"/>
<dbReference type="AlphaFoldDB" id="A0A4C1V4W5"/>
<evidence type="ECO:0000313" key="3">
    <source>
        <dbReference type="Proteomes" id="UP000299102"/>
    </source>
</evidence>
<reference evidence="2 3" key="1">
    <citation type="journal article" date="2019" name="Commun. Biol.">
        <title>The bagworm genome reveals a unique fibroin gene that provides high tensile strength.</title>
        <authorList>
            <person name="Kono N."/>
            <person name="Nakamura H."/>
            <person name="Ohtoshi R."/>
            <person name="Tomita M."/>
            <person name="Numata K."/>
            <person name="Arakawa K."/>
        </authorList>
    </citation>
    <scope>NUCLEOTIDE SEQUENCE [LARGE SCALE GENOMIC DNA]</scope>
</reference>
<gene>
    <name evidence="2" type="ORF">EVAR_32127_1</name>
</gene>
<organism evidence="2 3">
    <name type="scientific">Eumeta variegata</name>
    <name type="common">Bagworm moth</name>
    <name type="synonym">Eumeta japonica</name>
    <dbReference type="NCBI Taxonomy" id="151549"/>
    <lineage>
        <taxon>Eukaryota</taxon>
        <taxon>Metazoa</taxon>
        <taxon>Ecdysozoa</taxon>
        <taxon>Arthropoda</taxon>
        <taxon>Hexapoda</taxon>
        <taxon>Insecta</taxon>
        <taxon>Pterygota</taxon>
        <taxon>Neoptera</taxon>
        <taxon>Endopterygota</taxon>
        <taxon>Lepidoptera</taxon>
        <taxon>Glossata</taxon>
        <taxon>Ditrysia</taxon>
        <taxon>Tineoidea</taxon>
        <taxon>Psychidae</taxon>
        <taxon>Oiketicinae</taxon>
        <taxon>Eumeta</taxon>
    </lineage>
</organism>
<evidence type="ECO:0000256" key="1">
    <source>
        <dbReference type="SAM" id="MobiDB-lite"/>
    </source>
</evidence>
<feature type="compositionally biased region" description="Acidic residues" evidence="1">
    <location>
        <begin position="60"/>
        <end position="82"/>
    </location>
</feature>
<sequence>MVVRISQCALGHGGNLKVLSKIMSGCKPLLEDEILSLLNEEQETADDGTDSELKDHVSDDDVQSDLEDEFIDEAPIDDFNES</sequence>
<comment type="caution">
    <text evidence="2">The sequence shown here is derived from an EMBL/GenBank/DDBJ whole genome shotgun (WGS) entry which is preliminary data.</text>
</comment>
<evidence type="ECO:0000313" key="2">
    <source>
        <dbReference type="EMBL" id="GBP33629.1"/>
    </source>
</evidence>